<evidence type="ECO:0000313" key="3">
    <source>
        <dbReference type="Proteomes" id="UP000257144"/>
    </source>
</evidence>
<protein>
    <submittedName>
        <fullName evidence="2">NgoFVII family restriction endonuclease</fullName>
    </submittedName>
</protein>
<dbReference type="PANTHER" id="PTHR37313">
    <property type="entry name" value="UPF0749 PROTEIN RV1825"/>
    <property type="match status" value="1"/>
</dbReference>
<sequence>MIAIQFQTIKEPVDERDTRDIWQLRQDILKEKKLQSELLGEIRSTEDKIAGYETKRQNGKEKVLQETLEELKTEAGLTKVTGPGIILKIEPVYEEVLIGDPISTTVTPDLLKRLTNELNMYEAKQISIDGQRIINSTVIREISSETRIDGHRLSALPIEIKVVVDNVQAAEKLSNRMKASQSMEEFFIENLRLTVSDPIQEVNIEAYGNPIRMNTMKPAKTDEGGGS</sequence>
<dbReference type="PANTHER" id="PTHR37313:SF2">
    <property type="entry name" value="UPF0749 PROTEIN YLXX"/>
    <property type="match status" value="1"/>
</dbReference>
<dbReference type="GO" id="GO:0004519">
    <property type="term" value="F:endonuclease activity"/>
    <property type="evidence" value="ECO:0007669"/>
    <property type="project" value="UniProtKB-KW"/>
</dbReference>
<organism evidence="2 3">
    <name type="scientific">Neobacillus piezotolerans</name>
    <dbReference type="NCBI Taxonomy" id="2259171"/>
    <lineage>
        <taxon>Bacteria</taxon>
        <taxon>Bacillati</taxon>
        <taxon>Bacillota</taxon>
        <taxon>Bacilli</taxon>
        <taxon>Bacillales</taxon>
        <taxon>Bacillaceae</taxon>
        <taxon>Neobacillus</taxon>
    </lineage>
</organism>
<accession>A0A3D8GX08</accession>
<name>A0A3D8GX08_9BACI</name>
<dbReference type="AlphaFoldDB" id="A0A3D8GX08"/>
<dbReference type="EMBL" id="QNQT01000001">
    <property type="protein sequence ID" value="RDU38973.1"/>
    <property type="molecule type" value="Genomic_DNA"/>
</dbReference>
<gene>
    <name evidence="2" type="ORF">DRW41_02695</name>
</gene>
<keyword evidence="3" id="KW-1185">Reference proteome</keyword>
<dbReference type="OrthoDB" id="2439649at2"/>
<keyword evidence="2" id="KW-0378">Hydrolase</keyword>
<dbReference type="Pfam" id="PF05949">
    <property type="entry name" value="DUF881"/>
    <property type="match status" value="1"/>
</dbReference>
<dbReference type="Proteomes" id="UP000257144">
    <property type="component" value="Unassembled WGS sequence"/>
</dbReference>
<evidence type="ECO:0000313" key="2">
    <source>
        <dbReference type="EMBL" id="RDU38973.1"/>
    </source>
</evidence>
<dbReference type="Gene3D" id="3.30.70.1880">
    <property type="entry name" value="Protein of unknown function DUF881"/>
    <property type="match status" value="1"/>
</dbReference>
<keyword evidence="2" id="KW-0255">Endonuclease</keyword>
<evidence type="ECO:0000256" key="1">
    <source>
        <dbReference type="ARBA" id="ARBA00009108"/>
    </source>
</evidence>
<proteinExistence type="inferred from homology"/>
<comment type="similarity">
    <text evidence="1">Belongs to the UPF0749 family.</text>
</comment>
<keyword evidence="2" id="KW-0540">Nuclease</keyword>
<comment type="caution">
    <text evidence="2">The sequence shown here is derived from an EMBL/GenBank/DDBJ whole genome shotgun (WGS) entry which is preliminary data.</text>
</comment>
<reference evidence="2 3" key="1">
    <citation type="submission" date="2018-07" db="EMBL/GenBank/DDBJ databases">
        <title>Bacillus sp. YLB-04 draft genome sequence.</title>
        <authorList>
            <person name="Yu L."/>
            <person name="Tang X."/>
        </authorList>
    </citation>
    <scope>NUCLEOTIDE SEQUENCE [LARGE SCALE GENOMIC DNA]</scope>
    <source>
        <strain evidence="2 3">YLB-04</strain>
    </source>
</reference>
<dbReference type="InterPro" id="IPR010273">
    <property type="entry name" value="DUF881"/>
</dbReference>